<dbReference type="PROSITE" id="PS00636">
    <property type="entry name" value="DNAJ_1"/>
    <property type="match status" value="1"/>
</dbReference>
<name>A0A1C3KF96_PLAMA</name>
<feature type="domain" description="J" evidence="2">
    <location>
        <begin position="14"/>
        <end position="91"/>
    </location>
</feature>
<dbReference type="SMART" id="SM00271">
    <property type="entry name" value="DnaJ"/>
    <property type="match status" value="1"/>
</dbReference>
<dbReference type="SUPFAM" id="SSF46565">
    <property type="entry name" value="Chaperone J-domain"/>
    <property type="match status" value="1"/>
</dbReference>
<sequence>MDSSFIPKELVGKDIYKILGLSINDANKENIKNIIRKSYLKCALILHPDKKEINFKEEEKDIAYAENFNTLKCAYEFLINEKLRRKYNLYVQKKSKKSTPVNNNTSLNRYLDKKKFVAYQNEKLIYKKKLEEREKARETSTRAAATSAFNNEKRNEEKEQNLQNEANLKKIKRQNENFIKRNNCSQNLQKNIKKCATDNDDRLIEIYLDNYVNNINLLKIYIKKKKILHFFVNFNFQKYYLNLNDEEKKSERKVGYILFSHRFETIQAYLFYKKYKDKINDNFKLKLLVPCNDCKDLNDPKVRESENIDKMMNEMMDDLDKIFSL</sequence>
<dbReference type="InterPro" id="IPR001623">
    <property type="entry name" value="DnaJ_domain"/>
</dbReference>
<dbReference type="VEuPathDB" id="PlasmoDB:PmUG01_13036700"/>
<evidence type="ECO:0000313" key="4">
    <source>
        <dbReference type="Proteomes" id="UP000219799"/>
    </source>
</evidence>
<protein>
    <submittedName>
        <fullName evidence="3">DnaJ protein, putative</fullName>
    </submittedName>
</protein>
<reference evidence="3 4" key="1">
    <citation type="submission" date="2016-06" db="EMBL/GenBank/DDBJ databases">
        <authorList>
            <consortium name="Pathogen Informatics"/>
        </authorList>
    </citation>
    <scope>NUCLEOTIDE SEQUENCE [LARGE SCALE GENOMIC DNA]</scope>
    <source>
        <strain evidence="3">PmlGA01</strain>
    </source>
</reference>
<dbReference type="PROSITE" id="PS50076">
    <property type="entry name" value="DNAJ_2"/>
    <property type="match status" value="1"/>
</dbReference>
<gene>
    <name evidence="3" type="primary">PmlGA01_130030100</name>
    <name evidence="3" type="ORF">PMLGA01_130030100</name>
</gene>
<dbReference type="AlphaFoldDB" id="A0A1C3KF96"/>
<dbReference type="Gene3D" id="1.10.287.110">
    <property type="entry name" value="DnaJ domain"/>
    <property type="match status" value="1"/>
</dbReference>
<evidence type="ECO:0000259" key="2">
    <source>
        <dbReference type="PROSITE" id="PS50076"/>
    </source>
</evidence>
<dbReference type="Proteomes" id="UP000219799">
    <property type="component" value="Chromosome 13"/>
</dbReference>
<feature type="compositionally biased region" description="Low complexity" evidence="1">
    <location>
        <begin position="141"/>
        <end position="150"/>
    </location>
</feature>
<feature type="region of interest" description="Disordered" evidence="1">
    <location>
        <begin position="136"/>
        <end position="162"/>
    </location>
</feature>
<accession>A0A1C3KF96</accession>
<dbReference type="InterPro" id="IPR036869">
    <property type="entry name" value="J_dom_sf"/>
</dbReference>
<evidence type="ECO:0000313" key="3">
    <source>
        <dbReference type="EMBL" id="SBT72291.1"/>
    </source>
</evidence>
<organism evidence="3 4">
    <name type="scientific">Plasmodium malariae</name>
    <dbReference type="NCBI Taxonomy" id="5858"/>
    <lineage>
        <taxon>Eukaryota</taxon>
        <taxon>Sar</taxon>
        <taxon>Alveolata</taxon>
        <taxon>Apicomplexa</taxon>
        <taxon>Aconoidasida</taxon>
        <taxon>Haemosporida</taxon>
        <taxon>Plasmodiidae</taxon>
        <taxon>Plasmodium</taxon>
        <taxon>Plasmodium (Plasmodium)</taxon>
    </lineage>
</organism>
<dbReference type="Pfam" id="PF00226">
    <property type="entry name" value="DnaJ"/>
    <property type="match status" value="1"/>
</dbReference>
<dbReference type="EMBL" id="LT594501">
    <property type="protein sequence ID" value="SBT72291.1"/>
    <property type="molecule type" value="Genomic_DNA"/>
</dbReference>
<dbReference type="InterPro" id="IPR018253">
    <property type="entry name" value="DnaJ_domain_CS"/>
</dbReference>
<proteinExistence type="predicted"/>
<dbReference type="CDD" id="cd06257">
    <property type="entry name" value="DnaJ"/>
    <property type="match status" value="1"/>
</dbReference>
<evidence type="ECO:0000256" key="1">
    <source>
        <dbReference type="SAM" id="MobiDB-lite"/>
    </source>
</evidence>
<feature type="compositionally biased region" description="Basic and acidic residues" evidence="1">
    <location>
        <begin position="151"/>
        <end position="160"/>
    </location>
</feature>